<keyword evidence="4 12" id="KW-0732">Signal</keyword>
<evidence type="ECO:0000256" key="6">
    <source>
        <dbReference type="ARBA" id="ARBA00022824"/>
    </source>
</evidence>
<dbReference type="PANTHER" id="PTHR22762">
    <property type="entry name" value="ALPHA-GLUCOSIDASE"/>
    <property type="match status" value="1"/>
</dbReference>
<dbReference type="InterPro" id="IPR011013">
    <property type="entry name" value="Gal_mutarotase_sf_dom"/>
</dbReference>
<feature type="domain" description="Glycoside hydrolase family 31 TIM barrel" evidence="13">
    <location>
        <begin position="416"/>
        <end position="743"/>
    </location>
</feature>
<dbReference type="EMBL" id="CDMZ01005890">
    <property type="protein sequence ID" value="CEM55578.1"/>
    <property type="molecule type" value="Genomic_DNA"/>
</dbReference>
<dbReference type="GO" id="GO:0005783">
    <property type="term" value="C:endoplasmic reticulum"/>
    <property type="evidence" value="ECO:0007669"/>
    <property type="project" value="UniProtKB-SubCell"/>
</dbReference>
<dbReference type="InterPro" id="IPR017853">
    <property type="entry name" value="GH"/>
</dbReference>
<dbReference type="FunFam" id="3.20.20.80:FF:000039">
    <property type="entry name" value="Glucosidase, alpha neutral C"/>
    <property type="match status" value="1"/>
</dbReference>
<feature type="compositionally biased region" description="Low complexity" evidence="11">
    <location>
        <begin position="1037"/>
        <end position="1058"/>
    </location>
</feature>
<evidence type="ECO:0000256" key="8">
    <source>
        <dbReference type="ARBA" id="ARBA00023295"/>
    </source>
</evidence>
<accession>A0A0G4IEL2</accession>
<dbReference type="PANTHER" id="PTHR22762:SF54">
    <property type="entry name" value="BCDNA.GH04962"/>
    <property type="match status" value="1"/>
</dbReference>
<feature type="chain" id="PRO_5005192688" description="Glucosidase II subunit alpha" evidence="12">
    <location>
        <begin position="26"/>
        <end position="1078"/>
    </location>
</feature>
<evidence type="ECO:0000256" key="10">
    <source>
        <dbReference type="RuleBase" id="RU361185"/>
    </source>
</evidence>
<dbReference type="GO" id="GO:0030246">
    <property type="term" value="F:carbohydrate binding"/>
    <property type="evidence" value="ECO:0007669"/>
    <property type="project" value="InterPro"/>
</dbReference>
<dbReference type="Pfam" id="PF13802">
    <property type="entry name" value="Gal_mutarotas_2"/>
    <property type="match status" value="1"/>
</dbReference>
<evidence type="ECO:0000256" key="11">
    <source>
        <dbReference type="SAM" id="MobiDB-lite"/>
    </source>
</evidence>
<dbReference type="CDD" id="cd14752">
    <property type="entry name" value="GH31_N"/>
    <property type="match status" value="1"/>
</dbReference>
<keyword evidence="7" id="KW-0325">Glycoprotein</keyword>
<evidence type="ECO:0000259" key="14">
    <source>
        <dbReference type="Pfam" id="PF13802"/>
    </source>
</evidence>
<feature type="region of interest" description="Disordered" evidence="11">
    <location>
        <begin position="198"/>
        <end position="258"/>
    </location>
</feature>
<organism evidence="16">
    <name type="scientific">Chromera velia CCMP2878</name>
    <dbReference type="NCBI Taxonomy" id="1169474"/>
    <lineage>
        <taxon>Eukaryota</taxon>
        <taxon>Sar</taxon>
        <taxon>Alveolata</taxon>
        <taxon>Colpodellida</taxon>
        <taxon>Chromeraceae</taxon>
        <taxon>Chromera</taxon>
    </lineage>
</organism>
<evidence type="ECO:0000256" key="5">
    <source>
        <dbReference type="ARBA" id="ARBA00022801"/>
    </source>
</evidence>
<protein>
    <recommendedName>
        <fullName evidence="9">Glucosidase II subunit alpha</fullName>
    </recommendedName>
</protein>
<evidence type="ECO:0000256" key="3">
    <source>
        <dbReference type="ARBA" id="ARBA00007806"/>
    </source>
</evidence>
<dbReference type="GO" id="GO:0005975">
    <property type="term" value="P:carbohydrate metabolic process"/>
    <property type="evidence" value="ECO:0007669"/>
    <property type="project" value="InterPro"/>
</dbReference>
<evidence type="ECO:0000259" key="15">
    <source>
        <dbReference type="Pfam" id="PF21365"/>
    </source>
</evidence>
<comment type="pathway">
    <text evidence="2">Glycan metabolism; N-glycan metabolism.</text>
</comment>
<dbReference type="InterPro" id="IPR025887">
    <property type="entry name" value="Glyco_hydro_31_N_dom"/>
</dbReference>
<feature type="signal peptide" evidence="12">
    <location>
        <begin position="1"/>
        <end position="25"/>
    </location>
</feature>
<dbReference type="PhylomeDB" id="A0A0G4IEL2"/>
<dbReference type="InterPro" id="IPR013780">
    <property type="entry name" value="Glyco_hydro_b"/>
</dbReference>
<comment type="similarity">
    <text evidence="3 10">Belongs to the glycosyl hydrolase 31 family.</text>
</comment>
<dbReference type="VEuPathDB" id="CryptoDB:Cvel_13655"/>
<dbReference type="Gene3D" id="2.60.40.1180">
    <property type="entry name" value="Golgi alpha-mannosidase II"/>
    <property type="match status" value="1"/>
</dbReference>
<keyword evidence="6" id="KW-0256">Endoplasmic reticulum</keyword>
<comment type="subcellular location">
    <subcellularLocation>
        <location evidence="1">Endoplasmic reticulum</location>
    </subcellularLocation>
</comment>
<dbReference type="GO" id="GO:0006491">
    <property type="term" value="P:N-glycan processing"/>
    <property type="evidence" value="ECO:0007669"/>
    <property type="project" value="TreeGrafter"/>
</dbReference>
<dbReference type="CDD" id="cd06603">
    <property type="entry name" value="GH31_GANC_GANAB_alpha"/>
    <property type="match status" value="1"/>
</dbReference>
<dbReference type="SUPFAM" id="SSF51445">
    <property type="entry name" value="(Trans)glycosidases"/>
    <property type="match status" value="1"/>
</dbReference>
<keyword evidence="8 10" id="KW-0326">Glycosidase</keyword>
<dbReference type="SUPFAM" id="SSF51011">
    <property type="entry name" value="Glycosyl hydrolase domain"/>
    <property type="match status" value="1"/>
</dbReference>
<dbReference type="Gene3D" id="2.60.40.1760">
    <property type="entry name" value="glycosyl hydrolase (family 31)"/>
    <property type="match status" value="1"/>
</dbReference>
<sequence>MRTSLCSRLFAFLSLIMTGVEEGEAVDRGNFKTCNDASFCRRFVKFVNFVGADPSKGLFEVEAGRVQLDSGSKSVKFKLRNKADSSGLDAQILFFEGGLMRFLVDEIPDGSLFKRFSLPLDENFIDSNLRVDSSLHETARDGSAVSFSGNLFPSGTYKLSLVFSPFRLDLQVNDVLVQSLNSRGLLNFERYRTKEAYQQDAALRSPPKKKPKAVAEEIEDAAGEGDGNVPDDAVLPTPPPPEEEEEPPSSPPPPVFDATCLADQGGVWEESWKSHHDSKPKGPAAIGIDVSFPSSAVLTGLAEHATDLNLKAYPEPYRHYNLDVFEYELDSPMALYGVIPLLLSIQRPKAGDAGSRLASGFLWSNPSESFTKVDKSHEGAQTWWTAESGRMDLWLLAGPSPSRVSQQYLEASGMAGMPPLFALGKHQCRWNYKDEADVRYVDDMFDQVQIPYDVLWLDIEHTDGKRYFTWSPSHFPTPEKMLAEIDRKGRRMVTIVDPHIKKDKGYSVHQDIEKNGWLVKKAKNEDFEGWCWPGASVYPDFLLPETRAYWASRFAYDKYKGSAKNLYTWNDMNEPSVFNGPEVTMFKDNLHLHGTTEHRDVHNLYGYYFHKATHQGHREREKMLRPFVLTRSFFIGTHRYGAIWTGDNMAEWSHLKASVPMVLQFCICGHSFIGADVGGFFKNPEEELVVRWHQLGVWYPFYRAHAHLETKRREPWLFSEEALARIRTAVVQRYLLLPYLYTLFAEYALPTLSDRRETHTWAGAPVARPLFWEFPSDEKTMGGGPAGDAVGATMMLGSSFLIRAVTSPASEGPQTLPVYLPEGPRSWYAWGQAGSGSWSLPPGLWKVPITPDAIPVFVRGGSIVPAKFRQRRATESQKFDPFTILAYADPLPSGTEEGEIASGRMYLDDYSTFKHAADGSHLDVESREVAQTASGSGGAYSFSKFSLSCKRKAGGGGACEMSSTAVEVEMGAGSSHLKNGGVGEVLGVSDKVERVVAIGLPLSALSSVSLKRATGEKVEVQFRMVDTGLTPPVEVVSAESGAAPPSSSSASRGNGPVSVEVKTPPLLIGEHDWVLVFE</sequence>
<gene>
    <name evidence="16" type="ORF">Cvel_13655</name>
</gene>
<proteinExistence type="inferred from homology"/>
<evidence type="ECO:0000256" key="1">
    <source>
        <dbReference type="ARBA" id="ARBA00004240"/>
    </source>
</evidence>
<dbReference type="Pfam" id="PF21365">
    <property type="entry name" value="Glyco_hydro_31_3rd"/>
    <property type="match status" value="1"/>
</dbReference>
<dbReference type="GO" id="GO:0090599">
    <property type="term" value="F:alpha-glucosidase activity"/>
    <property type="evidence" value="ECO:0007669"/>
    <property type="project" value="TreeGrafter"/>
</dbReference>
<feature type="domain" description="Glycoside hydrolase family 31 N-terminal" evidence="14">
    <location>
        <begin position="92"/>
        <end position="369"/>
    </location>
</feature>
<evidence type="ECO:0000259" key="13">
    <source>
        <dbReference type="Pfam" id="PF01055"/>
    </source>
</evidence>
<reference evidence="16" key="1">
    <citation type="submission" date="2014-11" db="EMBL/GenBank/DDBJ databases">
        <authorList>
            <person name="Otto D Thomas"/>
            <person name="Naeem Raeece"/>
        </authorList>
    </citation>
    <scope>NUCLEOTIDE SEQUENCE</scope>
</reference>
<dbReference type="Pfam" id="PF01055">
    <property type="entry name" value="Glyco_hydro_31_2nd"/>
    <property type="match status" value="1"/>
</dbReference>
<evidence type="ECO:0000313" key="16">
    <source>
        <dbReference type="EMBL" id="CEM55578.1"/>
    </source>
</evidence>
<evidence type="ECO:0000256" key="2">
    <source>
        <dbReference type="ARBA" id="ARBA00004833"/>
    </source>
</evidence>
<dbReference type="InterPro" id="IPR048395">
    <property type="entry name" value="Glyco_hydro_31_C"/>
</dbReference>
<dbReference type="InterPro" id="IPR000322">
    <property type="entry name" value="Glyco_hydro_31_TIM"/>
</dbReference>
<evidence type="ECO:0000256" key="12">
    <source>
        <dbReference type="SAM" id="SignalP"/>
    </source>
</evidence>
<evidence type="ECO:0000256" key="9">
    <source>
        <dbReference type="ARBA" id="ARBA00042895"/>
    </source>
</evidence>
<dbReference type="AlphaFoldDB" id="A0A0G4IEL2"/>
<feature type="domain" description="Glycosyl hydrolase family 31 C-terminal" evidence="15">
    <location>
        <begin position="763"/>
        <end position="864"/>
    </location>
</feature>
<evidence type="ECO:0000256" key="7">
    <source>
        <dbReference type="ARBA" id="ARBA00023180"/>
    </source>
</evidence>
<keyword evidence="5 10" id="KW-0378">Hydrolase</keyword>
<dbReference type="SUPFAM" id="SSF74650">
    <property type="entry name" value="Galactose mutarotase-like"/>
    <property type="match status" value="1"/>
</dbReference>
<feature type="region of interest" description="Disordered" evidence="11">
    <location>
        <begin position="1037"/>
        <end position="1061"/>
    </location>
</feature>
<dbReference type="Gene3D" id="3.20.20.80">
    <property type="entry name" value="Glycosidases"/>
    <property type="match status" value="1"/>
</dbReference>
<name>A0A0G4IEL2_9ALVE</name>
<evidence type="ECO:0000256" key="4">
    <source>
        <dbReference type="ARBA" id="ARBA00022729"/>
    </source>
</evidence>